<evidence type="ECO:0000256" key="4">
    <source>
        <dbReference type="ARBA" id="ARBA00022723"/>
    </source>
</evidence>
<dbReference type="GO" id="GO:0006508">
    <property type="term" value="P:proteolysis"/>
    <property type="evidence" value="ECO:0007669"/>
    <property type="project" value="UniProtKB-KW"/>
</dbReference>
<dbReference type="AlphaFoldDB" id="A0A4V3CR91"/>
<feature type="binding site" evidence="6">
    <location>
        <position position="169"/>
    </location>
    <ligand>
        <name>a divalent metal cation</name>
        <dbReference type="ChEBI" id="CHEBI:60240"/>
        <label>2</label>
        <note>catalytic</note>
    </ligand>
</feature>
<dbReference type="Gene3D" id="3.90.230.10">
    <property type="entry name" value="Creatinase/methionine aminopeptidase superfamily"/>
    <property type="match status" value="1"/>
</dbReference>
<accession>A0A4V3CR91</accession>
<evidence type="ECO:0000256" key="5">
    <source>
        <dbReference type="ARBA" id="ARBA00022801"/>
    </source>
</evidence>
<evidence type="ECO:0000256" key="7">
    <source>
        <dbReference type="RuleBase" id="RU003653"/>
    </source>
</evidence>
<dbReference type="GO" id="GO:0004239">
    <property type="term" value="F:initiator methionyl aminopeptidase activity"/>
    <property type="evidence" value="ECO:0007669"/>
    <property type="project" value="UniProtKB-UniRule"/>
</dbReference>
<feature type="binding site" evidence="6">
    <location>
        <position position="106"/>
    </location>
    <ligand>
        <name>a divalent metal cation</name>
        <dbReference type="ChEBI" id="CHEBI:60240"/>
        <label>2</label>
        <note>catalytic</note>
    </ligand>
</feature>
<dbReference type="InterPro" id="IPR000994">
    <property type="entry name" value="Pept_M24"/>
</dbReference>
<comment type="caution">
    <text evidence="9">The sequence shown here is derived from an EMBL/GenBank/DDBJ whole genome shotgun (WGS) entry which is preliminary data.</text>
</comment>
<dbReference type="InterPro" id="IPR001714">
    <property type="entry name" value="Pept_M24_MAP"/>
</dbReference>
<dbReference type="GO" id="GO:0070006">
    <property type="term" value="F:metalloaminopeptidase activity"/>
    <property type="evidence" value="ECO:0007669"/>
    <property type="project" value="UniProtKB-UniRule"/>
</dbReference>
<dbReference type="GO" id="GO:0005829">
    <property type="term" value="C:cytosol"/>
    <property type="evidence" value="ECO:0007669"/>
    <property type="project" value="TreeGrafter"/>
</dbReference>
<dbReference type="PANTHER" id="PTHR43330">
    <property type="entry name" value="METHIONINE AMINOPEPTIDASE"/>
    <property type="match status" value="1"/>
</dbReference>
<gene>
    <name evidence="6" type="primary">map</name>
    <name evidence="9" type="ORF">EV211_11943</name>
</gene>
<keyword evidence="4 6" id="KW-0479">Metal-binding</keyword>
<keyword evidence="10" id="KW-1185">Reference proteome</keyword>
<dbReference type="SUPFAM" id="SSF55920">
    <property type="entry name" value="Creatinase/aminopeptidase"/>
    <property type="match status" value="1"/>
</dbReference>
<evidence type="ECO:0000256" key="3">
    <source>
        <dbReference type="ARBA" id="ARBA00022670"/>
    </source>
</evidence>
<dbReference type="Pfam" id="PF00557">
    <property type="entry name" value="Peptidase_M24"/>
    <property type="match status" value="1"/>
</dbReference>
<dbReference type="PANTHER" id="PTHR43330:SF17">
    <property type="entry name" value="METHIONINE AMINOPEPTIDASE"/>
    <property type="match status" value="1"/>
</dbReference>
<evidence type="ECO:0000313" key="10">
    <source>
        <dbReference type="Proteomes" id="UP000295500"/>
    </source>
</evidence>
<sequence>MIILKSAEEIDLMREAGKVNKLILDGLKDLIKPGMTTMEIDEFVERTVRKHGMKASEKGYYDYPGSICTSINEEVVHGIPSRKRVLKEGDIISLDLVVEYEGYMADAARTYGVGNISPEASHLIETAEKSFFEGIKYAREGQRLYDISHAIQEYVEGEGFGVIRDYTGHGIGSDMHEDPPIPNYGKAGKGPRLQRGMTLAIEPMIVEGSYEVDTLLDDWTVVTKDGGLAAHYENTVVITDGEPELLTY</sequence>
<dbReference type="PRINTS" id="PR00599">
    <property type="entry name" value="MAPEPTIDASE"/>
</dbReference>
<feature type="binding site" evidence="6">
    <location>
        <position position="202"/>
    </location>
    <ligand>
        <name>a divalent metal cation</name>
        <dbReference type="ChEBI" id="CHEBI:60240"/>
        <label>2</label>
        <note>catalytic</note>
    </ligand>
</feature>
<keyword evidence="3 6" id="KW-0645">Protease</keyword>
<reference evidence="9 10" key="1">
    <citation type="submission" date="2019-03" db="EMBL/GenBank/DDBJ databases">
        <title>Genomic Encyclopedia of Type Strains, Phase IV (KMG-IV): sequencing the most valuable type-strain genomes for metagenomic binning, comparative biology and taxonomic classification.</title>
        <authorList>
            <person name="Goeker M."/>
        </authorList>
    </citation>
    <scope>NUCLEOTIDE SEQUENCE [LARGE SCALE GENOMIC DNA]</scope>
    <source>
        <strain evidence="9 10">DSM 28287</strain>
    </source>
</reference>
<feature type="binding site" evidence="6">
    <location>
        <position position="176"/>
    </location>
    <ligand>
        <name>substrate</name>
    </ligand>
</feature>
<dbReference type="RefSeq" id="WP_133528554.1">
    <property type="nucleotide sequence ID" value="NZ_CALCQM010000029.1"/>
</dbReference>
<comment type="function">
    <text evidence="1 6">Removes the N-terminal methionine from nascent proteins. The N-terminal methionine is often cleaved when the second residue in the primary sequence is small and uncharged (Met-Ala-, Cys, Gly, Pro, Ser, Thr, or Val). Requires deformylation of the N(alpha)-formylated initiator methionine before it can be hydrolyzed.</text>
</comment>
<protein>
    <recommendedName>
        <fullName evidence="6 7">Methionine aminopeptidase</fullName>
        <shortName evidence="6">MAP</shortName>
        <shortName evidence="6">MetAP</shortName>
        <ecNumber evidence="6 7">3.4.11.18</ecNumber>
    </recommendedName>
    <alternativeName>
        <fullName evidence="6">Peptidase M</fullName>
    </alternativeName>
</protein>
<dbReference type="NCBIfam" id="TIGR00500">
    <property type="entry name" value="met_pdase_I"/>
    <property type="match status" value="1"/>
</dbReference>
<evidence type="ECO:0000313" key="9">
    <source>
        <dbReference type="EMBL" id="TDP54962.1"/>
    </source>
</evidence>
<feature type="binding site" evidence="6">
    <location>
        <position position="106"/>
    </location>
    <ligand>
        <name>a divalent metal cation</name>
        <dbReference type="ChEBI" id="CHEBI:60240"/>
        <label>1</label>
    </ligand>
</feature>
<feature type="binding site" evidence="6">
    <location>
        <position position="233"/>
    </location>
    <ligand>
        <name>a divalent metal cation</name>
        <dbReference type="ChEBI" id="CHEBI:60240"/>
        <label>2</label>
        <note>catalytic</note>
    </ligand>
</feature>
<dbReference type="OrthoDB" id="9802055at2"/>
<dbReference type="PROSITE" id="PS00680">
    <property type="entry name" value="MAP_1"/>
    <property type="match status" value="1"/>
</dbReference>
<dbReference type="CDD" id="cd01086">
    <property type="entry name" value="MetAP1"/>
    <property type="match status" value="1"/>
</dbReference>
<dbReference type="HAMAP" id="MF_01974">
    <property type="entry name" value="MetAP_1"/>
    <property type="match status" value="1"/>
</dbReference>
<comment type="similarity">
    <text evidence="6">Belongs to the peptidase M24A family. Methionine aminopeptidase type 1 subfamily.</text>
</comment>
<proteinExistence type="inferred from homology"/>
<evidence type="ECO:0000256" key="6">
    <source>
        <dbReference type="HAMAP-Rule" id="MF_01974"/>
    </source>
</evidence>
<evidence type="ECO:0000256" key="1">
    <source>
        <dbReference type="ARBA" id="ARBA00002521"/>
    </source>
</evidence>
<dbReference type="EMBL" id="SNXO01000019">
    <property type="protein sequence ID" value="TDP54962.1"/>
    <property type="molecule type" value="Genomic_DNA"/>
</dbReference>
<feature type="binding site" evidence="6">
    <location>
        <position position="95"/>
    </location>
    <ligand>
        <name>a divalent metal cation</name>
        <dbReference type="ChEBI" id="CHEBI:60240"/>
        <label>1</label>
    </ligand>
</feature>
<feature type="binding site" evidence="6">
    <location>
        <position position="233"/>
    </location>
    <ligand>
        <name>a divalent metal cation</name>
        <dbReference type="ChEBI" id="CHEBI:60240"/>
        <label>1</label>
    </ligand>
</feature>
<dbReference type="InterPro" id="IPR036005">
    <property type="entry name" value="Creatinase/aminopeptidase-like"/>
</dbReference>
<organism evidence="9 10">
    <name type="scientific">Aminicella lysinilytica</name>
    <dbReference type="NCBI Taxonomy" id="433323"/>
    <lineage>
        <taxon>Bacteria</taxon>
        <taxon>Bacillati</taxon>
        <taxon>Bacillota</taxon>
        <taxon>Clostridia</taxon>
        <taxon>Peptostreptococcales</taxon>
        <taxon>Anaerovoracaceae</taxon>
        <taxon>Aminicella</taxon>
    </lineage>
</organism>
<feature type="binding site" evidence="6">
    <location>
        <position position="77"/>
    </location>
    <ligand>
        <name>substrate</name>
    </ligand>
</feature>
<evidence type="ECO:0000259" key="8">
    <source>
        <dbReference type="Pfam" id="PF00557"/>
    </source>
</evidence>
<evidence type="ECO:0000256" key="2">
    <source>
        <dbReference type="ARBA" id="ARBA00022438"/>
    </source>
</evidence>
<dbReference type="InterPro" id="IPR002467">
    <property type="entry name" value="Pept_M24A_MAP1"/>
</dbReference>
<keyword evidence="2 6" id="KW-0031">Aminopeptidase</keyword>
<comment type="catalytic activity">
    <reaction evidence="6 7">
        <text>Release of N-terminal amino acids, preferentially methionine, from peptides and arylamides.</text>
        <dbReference type="EC" id="3.4.11.18"/>
    </reaction>
</comment>
<comment type="subunit">
    <text evidence="6">Monomer.</text>
</comment>
<dbReference type="Proteomes" id="UP000295500">
    <property type="component" value="Unassembled WGS sequence"/>
</dbReference>
<keyword evidence="5 6" id="KW-0378">Hydrolase</keyword>
<dbReference type="EC" id="3.4.11.18" evidence="6 7"/>
<dbReference type="GO" id="GO:0046872">
    <property type="term" value="F:metal ion binding"/>
    <property type="evidence" value="ECO:0007669"/>
    <property type="project" value="UniProtKB-UniRule"/>
</dbReference>
<name>A0A4V3CR91_9FIRM</name>
<feature type="domain" description="Peptidase M24" evidence="8">
    <location>
        <begin position="12"/>
        <end position="240"/>
    </location>
</feature>
<comment type="cofactor">
    <cofactor evidence="6">
        <name>Co(2+)</name>
        <dbReference type="ChEBI" id="CHEBI:48828"/>
    </cofactor>
    <cofactor evidence="6">
        <name>Zn(2+)</name>
        <dbReference type="ChEBI" id="CHEBI:29105"/>
    </cofactor>
    <cofactor evidence="6">
        <name>Mn(2+)</name>
        <dbReference type="ChEBI" id="CHEBI:29035"/>
    </cofactor>
    <cofactor evidence="6">
        <name>Fe(2+)</name>
        <dbReference type="ChEBI" id="CHEBI:29033"/>
    </cofactor>
    <text evidence="6">Binds 2 divalent metal cations per subunit. Has a high-affinity and a low affinity metal-binding site. The true nature of the physiological cofactor is under debate. The enzyme is active with cobalt, zinc, manganese or divalent iron ions. Most likely, methionine aminopeptidases function as mononuclear Fe(2+)-metalloproteases under physiological conditions, and the catalytically relevant metal-binding site has been assigned to the histidine-containing high-affinity site.</text>
</comment>